<dbReference type="PATRIC" id="fig|1263867.3.peg.2150"/>
<name>M2B4U6_9BACT</name>
<dbReference type="AlphaFoldDB" id="M2B4U6"/>
<protein>
    <submittedName>
        <fullName evidence="2">Uncharacterized protein</fullName>
    </submittedName>
</protein>
<proteinExistence type="predicted"/>
<evidence type="ECO:0000313" key="2">
    <source>
        <dbReference type="EMBL" id="EMB17234.1"/>
    </source>
</evidence>
<comment type="caution">
    <text evidence="2">The sequence shown here is derived from an EMBL/GenBank/DDBJ whole genome shotgun (WGS) entry which is preliminary data.</text>
</comment>
<feature type="region of interest" description="Disordered" evidence="1">
    <location>
        <begin position="1"/>
        <end position="44"/>
    </location>
</feature>
<dbReference type="AntiFam" id="ANF00255">
    <property type="entry name" value="Protein of unknown function (DUF1584)"/>
</dbReference>
<dbReference type="EMBL" id="ANMO01000099">
    <property type="protein sequence ID" value="EMB17234.1"/>
    <property type="molecule type" value="Genomic_DNA"/>
</dbReference>
<dbReference type="Proteomes" id="UP000011529">
    <property type="component" value="Unassembled WGS sequence"/>
</dbReference>
<accession>M2B4U6</accession>
<evidence type="ECO:0000256" key="1">
    <source>
        <dbReference type="SAM" id="MobiDB-lite"/>
    </source>
</evidence>
<sequence>MLAVRRKPPGEEPEGSRTSATSLVVHPFLTSGENESDPPTAEEERLRLAEVIGNGYNGTIFSLAFIRQPSFH</sequence>
<reference evidence="2" key="1">
    <citation type="submission" date="2012-11" db="EMBL/GenBank/DDBJ databases">
        <title>Permanent draft genomes of Rhodopirellula europaea strain SH398 and 6C.</title>
        <authorList>
            <person name="Richter M."/>
            <person name="Richter-Heitmann T."/>
            <person name="Frank C."/>
            <person name="Harder J."/>
            <person name="Glockner F.O."/>
        </authorList>
    </citation>
    <scope>NUCLEOTIDE SEQUENCE</scope>
    <source>
        <strain evidence="2">6C</strain>
    </source>
</reference>
<keyword evidence="3" id="KW-1185">Reference proteome</keyword>
<organism evidence="2 3">
    <name type="scientific">Rhodopirellula europaea 6C</name>
    <dbReference type="NCBI Taxonomy" id="1263867"/>
    <lineage>
        <taxon>Bacteria</taxon>
        <taxon>Pseudomonadati</taxon>
        <taxon>Planctomycetota</taxon>
        <taxon>Planctomycetia</taxon>
        <taxon>Pirellulales</taxon>
        <taxon>Pirellulaceae</taxon>
        <taxon>Rhodopirellula</taxon>
    </lineage>
</organism>
<gene>
    <name evidence="2" type="ORF">RE6C_02025</name>
</gene>
<dbReference type="RefSeq" id="WP_008656059.1">
    <property type="nucleotide sequence ID" value="NZ_ANMO01000099.1"/>
</dbReference>
<evidence type="ECO:0000313" key="3">
    <source>
        <dbReference type="Proteomes" id="UP000011529"/>
    </source>
</evidence>
<reference evidence="2" key="2">
    <citation type="journal article" date="2013" name="Mar. Genomics">
        <title>Expression of sulfatases in Rhodopirellula baltica and the diversity of sulfatases in the genus Rhodopirellula.</title>
        <authorList>
            <person name="Wegner C.E."/>
            <person name="Richter-Heitmann T."/>
            <person name="Klindworth A."/>
            <person name="Klockow C."/>
            <person name="Richter M."/>
            <person name="Achstetter T."/>
            <person name="Glockner F.O."/>
            <person name="Harder J."/>
        </authorList>
    </citation>
    <scope>NUCLEOTIDE SEQUENCE [LARGE SCALE GENOMIC DNA]</scope>
    <source>
        <strain evidence="2">6C</strain>
    </source>
</reference>